<dbReference type="Proteomes" id="UP000054217">
    <property type="component" value="Unassembled WGS sequence"/>
</dbReference>
<protein>
    <submittedName>
        <fullName evidence="1">Uncharacterized protein</fullName>
    </submittedName>
</protein>
<reference evidence="1 2" key="1">
    <citation type="submission" date="2014-04" db="EMBL/GenBank/DDBJ databases">
        <authorList>
            <consortium name="DOE Joint Genome Institute"/>
            <person name="Kuo A."/>
            <person name="Kohler A."/>
            <person name="Costa M.D."/>
            <person name="Nagy L.G."/>
            <person name="Floudas D."/>
            <person name="Copeland A."/>
            <person name="Barry K.W."/>
            <person name="Cichocki N."/>
            <person name="Veneault-Fourrey C."/>
            <person name="LaButti K."/>
            <person name="Lindquist E.A."/>
            <person name="Lipzen A."/>
            <person name="Lundell T."/>
            <person name="Morin E."/>
            <person name="Murat C."/>
            <person name="Sun H."/>
            <person name="Tunlid A."/>
            <person name="Henrissat B."/>
            <person name="Grigoriev I.V."/>
            <person name="Hibbett D.S."/>
            <person name="Martin F."/>
            <person name="Nordberg H.P."/>
            <person name="Cantor M.N."/>
            <person name="Hua S.X."/>
        </authorList>
    </citation>
    <scope>NUCLEOTIDE SEQUENCE [LARGE SCALE GENOMIC DNA]</scope>
    <source>
        <strain evidence="1 2">Marx 270</strain>
    </source>
</reference>
<evidence type="ECO:0000313" key="2">
    <source>
        <dbReference type="Proteomes" id="UP000054217"/>
    </source>
</evidence>
<dbReference type="OrthoDB" id="2524788at2759"/>
<dbReference type="AlphaFoldDB" id="A0A0C3P8R0"/>
<sequence length="171" mass="18608">MDLTQKEESQFVRNADVEVLVRRSMTKGYELLSLLTPPAYTTFILARKGRGHFTVNRFLRATWVGGTIGCVGGGAFEYVRSAYADEVTIRRRRLLDAYDASSLRADDHATIGALLFAVLTPAVLWKRASTINLVLGGAGIGTASGLVTHHARNLTGDRAPKIQIPEIPVPS</sequence>
<dbReference type="HOGENOM" id="CLU_128912_0_0_1"/>
<keyword evidence="2" id="KW-1185">Reference proteome</keyword>
<name>A0A0C3P8R0_PISTI</name>
<dbReference type="InParanoid" id="A0A0C3P8R0"/>
<gene>
    <name evidence="1" type="ORF">M404DRAFT_144381</name>
</gene>
<organism evidence="1 2">
    <name type="scientific">Pisolithus tinctorius Marx 270</name>
    <dbReference type="NCBI Taxonomy" id="870435"/>
    <lineage>
        <taxon>Eukaryota</taxon>
        <taxon>Fungi</taxon>
        <taxon>Dikarya</taxon>
        <taxon>Basidiomycota</taxon>
        <taxon>Agaricomycotina</taxon>
        <taxon>Agaricomycetes</taxon>
        <taxon>Agaricomycetidae</taxon>
        <taxon>Boletales</taxon>
        <taxon>Sclerodermatineae</taxon>
        <taxon>Pisolithaceae</taxon>
        <taxon>Pisolithus</taxon>
    </lineage>
</organism>
<reference evidence="2" key="2">
    <citation type="submission" date="2015-01" db="EMBL/GenBank/DDBJ databases">
        <title>Evolutionary Origins and Diversification of the Mycorrhizal Mutualists.</title>
        <authorList>
            <consortium name="DOE Joint Genome Institute"/>
            <consortium name="Mycorrhizal Genomics Consortium"/>
            <person name="Kohler A."/>
            <person name="Kuo A."/>
            <person name="Nagy L.G."/>
            <person name="Floudas D."/>
            <person name="Copeland A."/>
            <person name="Barry K.W."/>
            <person name="Cichocki N."/>
            <person name="Veneault-Fourrey C."/>
            <person name="LaButti K."/>
            <person name="Lindquist E.A."/>
            <person name="Lipzen A."/>
            <person name="Lundell T."/>
            <person name="Morin E."/>
            <person name="Murat C."/>
            <person name="Riley R."/>
            <person name="Ohm R."/>
            <person name="Sun H."/>
            <person name="Tunlid A."/>
            <person name="Henrissat B."/>
            <person name="Grigoriev I.V."/>
            <person name="Hibbett D.S."/>
            <person name="Martin F."/>
        </authorList>
    </citation>
    <scope>NUCLEOTIDE SEQUENCE [LARGE SCALE GENOMIC DNA]</scope>
    <source>
        <strain evidence="2">Marx 270</strain>
    </source>
</reference>
<proteinExistence type="predicted"/>
<evidence type="ECO:0000313" key="1">
    <source>
        <dbReference type="EMBL" id="KIO04126.1"/>
    </source>
</evidence>
<dbReference type="EMBL" id="KN831973">
    <property type="protein sequence ID" value="KIO04126.1"/>
    <property type="molecule type" value="Genomic_DNA"/>
</dbReference>
<accession>A0A0C3P8R0</accession>